<evidence type="ECO:0000313" key="2">
    <source>
        <dbReference type="EMBL" id="ACE06398.1"/>
    </source>
</evidence>
<dbReference type="GO" id="GO:0004518">
    <property type="term" value="F:nuclease activity"/>
    <property type="evidence" value="ECO:0007669"/>
    <property type="project" value="InterPro"/>
</dbReference>
<dbReference type="Pfam" id="PF02577">
    <property type="entry name" value="BFN_dom"/>
    <property type="match status" value="1"/>
</dbReference>
<evidence type="ECO:0000313" key="3">
    <source>
        <dbReference type="Proteomes" id="UP000001227"/>
    </source>
</evidence>
<dbReference type="PANTHER" id="PTHR15160">
    <property type="entry name" value="VON HIPPEL-LINDAU PROTEIN"/>
    <property type="match status" value="1"/>
</dbReference>
<dbReference type="Proteomes" id="UP000001227">
    <property type="component" value="Chromosome"/>
</dbReference>
<dbReference type="Pfam" id="PF02151">
    <property type="entry name" value="UVR"/>
    <property type="match status" value="1"/>
</dbReference>
<dbReference type="PROSITE" id="PS51658">
    <property type="entry name" value="BFN"/>
    <property type="match status" value="1"/>
</dbReference>
<dbReference type="HOGENOM" id="CLU_096111_1_2_10"/>
<keyword evidence="3" id="KW-1185">Reference proteome</keyword>
<dbReference type="PANTHER" id="PTHR15160:SF1">
    <property type="entry name" value="VON HIPPEL-LINDAU DISEASE TUMOR SUPPRESSOR"/>
    <property type="match status" value="1"/>
</dbReference>
<dbReference type="OrthoDB" id="9788698at2"/>
<dbReference type="Gene3D" id="3.10.690.10">
    <property type="entry name" value="Bifunctional nuclease domain"/>
    <property type="match status" value="1"/>
</dbReference>
<dbReference type="eggNOG" id="COG1259">
    <property type="taxonomic scope" value="Bacteria"/>
</dbReference>
<dbReference type="AlphaFoldDB" id="B3ET46"/>
<dbReference type="EMBL" id="CP001102">
    <property type="protein sequence ID" value="ACE06398.1"/>
    <property type="molecule type" value="Genomic_DNA"/>
</dbReference>
<organism evidence="2 3">
    <name type="scientific">Amoebophilus asiaticus (strain 5a2)</name>
    <dbReference type="NCBI Taxonomy" id="452471"/>
    <lineage>
        <taxon>Bacteria</taxon>
        <taxon>Pseudomonadati</taxon>
        <taxon>Bacteroidota</taxon>
        <taxon>Cytophagia</taxon>
        <taxon>Cytophagales</taxon>
        <taxon>Amoebophilaceae</taxon>
        <taxon>Candidatus Amoebophilus</taxon>
    </lineage>
</organism>
<dbReference type="KEGG" id="aas:Aasi_1050"/>
<gene>
    <name evidence="2" type="ordered locus">Aasi_1050</name>
</gene>
<dbReference type="InterPro" id="IPR036104">
    <property type="entry name" value="BFN_sf"/>
</dbReference>
<reference evidence="2 3" key="1">
    <citation type="journal article" date="2010" name="J. Bacteriol.">
        <title>The genome of the amoeba symbiont 'Candidatus Amoebophilus asiaticus' reveals common mechanisms for host cell interaction among amoeba-associated bacteria.</title>
        <authorList>
            <person name="Schmitz-Esser S."/>
            <person name="Tischler P."/>
            <person name="Arnold R."/>
            <person name="Montanaro J."/>
            <person name="Wagner M."/>
            <person name="Rattei T."/>
            <person name="Horn M."/>
        </authorList>
    </citation>
    <scope>NUCLEOTIDE SEQUENCE [LARGE SCALE GENOMIC DNA]</scope>
    <source>
        <strain evidence="2 3">5a2</strain>
    </source>
</reference>
<sequence length="201" mass="22476">MKKIRLEIVGIFSNHPQEANFTLLLGEISGYRKLPIMIGIVEAQSIALALEGSILERPIMHDLFKDTLTKIGYTVEEATIVDLKDEVFFAELLLDNGNQTLVLDARPSDAIAISLRFGAPLFINEALFSQVSGILIPKSEFADKGFELASSDIQAPLSDTIITNLENYSVKSLKELLTWAIKHEDYEQAALIRDELKRRNE</sequence>
<dbReference type="InterPro" id="IPR003729">
    <property type="entry name" value="Bi_nuclease_dom"/>
</dbReference>
<dbReference type="STRING" id="452471.Aasi_1050"/>
<protein>
    <recommendedName>
        <fullName evidence="1">BFN domain-containing protein</fullName>
    </recommendedName>
</protein>
<feature type="domain" description="BFN" evidence="1">
    <location>
        <begin position="3"/>
        <end position="135"/>
    </location>
</feature>
<evidence type="ECO:0000259" key="1">
    <source>
        <dbReference type="PROSITE" id="PS51658"/>
    </source>
</evidence>
<dbReference type="RefSeq" id="WP_012473159.1">
    <property type="nucleotide sequence ID" value="NC_010830.1"/>
</dbReference>
<proteinExistence type="predicted"/>
<dbReference type="InterPro" id="IPR001943">
    <property type="entry name" value="UVR_dom"/>
</dbReference>
<accession>B3ET46</accession>
<name>B3ET46_AMOA5</name>
<dbReference type="SUPFAM" id="SSF103256">
    <property type="entry name" value="Hypothetical protein TM0160"/>
    <property type="match status" value="1"/>
</dbReference>